<sequence>MTKTEYIDTPASAVVVADTGRSDLTDHKEKSRISAVFTVIFSGFALLSDGYQVGVLSLVNVCFTKIYGDQYTSEMSTRISNSLFIGCIIGQISFGFICDRVGRKVGLIITTFLVILGAALCAGAYGAHGSVEGLFWALTIYRGILGVGVGGEYPCSSASASEAADEVMPGRRGMLFVLVTNFVIDSGFVLSALFPLILGAAGCSYEVIWRTSFAFGVLPPLSVMYFRLKMSNSQIFNKNSMKKNVPYLLIIRRYWKYLLGTGGSWFFYNFISYPFGIFSGTIVDSALGTDATFVQTAEWLLLLNFFYLPGSIGGALVADKIGRKKTMTIGFLAQGILGILMGIWYKNLLGILPLFVVLYGVFMMMGEFGPGDMLGLVSAEIYPTAIRGTAYGWSAAIGKFGAFCGTSAFKPAIANFGHGDTTLGQGRVFILGSGLAILGSLFTWFLIPDYSKKQLGEEDEDFRQYLASHGFDLSNFGESNGSNEAVLESGDDNHVYTKEKEDVKA</sequence>
<keyword evidence="5 7" id="KW-0472">Membrane</keyword>
<dbReference type="PROSITE" id="PS50850">
    <property type="entry name" value="MFS"/>
    <property type="match status" value="1"/>
</dbReference>
<feature type="transmembrane region" description="Helical" evidence="7">
    <location>
        <begin position="207"/>
        <end position="228"/>
    </location>
</feature>
<feature type="transmembrane region" description="Helical" evidence="7">
    <location>
        <begin position="329"/>
        <end position="345"/>
    </location>
</feature>
<feature type="transmembrane region" description="Helical" evidence="7">
    <location>
        <begin position="257"/>
        <end position="279"/>
    </location>
</feature>
<dbReference type="InterPro" id="IPR005828">
    <property type="entry name" value="MFS_sugar_transport-like"/>
</dbReference>
<evidence type="ECO:0000256" key="3">
    <source>
        <dbReference type="ARBA" id="ARBA00022692"/>
    </source>
</evidence>
<keyword evidence="10" id="KW-1185">Reference proteome</keyword>
<keyword evidence="3 7" id="KW-0812">Transmembrane</keyword>
<dbReference type="PANTHER" id="PTHR23508:SF10">
    <property type="entry name" value="CARBOXYLIC ACID TRANSPORTER PROTEIN HOMOLOG"/>
    <property type="match status" value="1"/>
</dbReference>
<feature type="transmembrane region" description="Helical" evidence="7">
    <location>
        <begin position="105"/>
        <end position="127"/>
    </location>
</feature>
<feature type="region of interest" description="Disordered" evidence="6">
    <location>
        <begin position="477"/>
        <end position="505"/>
    </location>
</feature>
<name>A0A9P6RAL2_9FUNG</name>
<dbReference type="InterPro" id="IPR036259">
    <property type="entry name" value="MFS_trans_sf"/>
</dbReference>
<evidence type="ECO:0000313" key="10">
    <source>
        <dbReference type="Proteomes" id="UP000738325"/>
    </source>
</evidence>
<keyword evidence="2" id="KW-0813">Transport</keyword>
<evidence type="ECO:0000256" key="4">
    <source>
        <dbReference type="ARBA" id="ARBA00022989"/>
    </source>
</evidence>
<evidence type="ECO:0000256" key="5">
    <source>
        <dbReference type="ARBA" id="ARBA00023136"/>
    </source>
</evidence>
<evidence type="ECO:0000256" key="2">
    <source>
        <dbReference type="ARBA" id="ARBA00022448"/>
    </source>
</evidence>
<evidence type="ECO:0000259" key="8">
    <source>
        <dbReference type="PROSITE" id="PS50850"/>
    </source>
</evidence>
<gene>
    <name evidence="9" type="primary">GIT1_2</name>
    <name evidence="9" type="ORF">BGZ99_007844</name>
</gene>
<dbReference type="GO" id="GO:0046943">
    <property type="term" value="F:carboxylic acid transmembrane transporter activity"/>
    <property type="evidence" value="ECO:0007669"/>
    <property type="project" value="TreeGrafter"/>
</dbReference>
<organism evidence="9 10">
    <name type="scientific">Dissophora globulifera</name>
    <dbReference type="NCBI Taxonomy" id="979702"/>
    <lineage>
        <taxon>Eukaryota</taxon>
        <taxon>Fungi</taxon>
        <taxon>Fungi incertae sedis</taxon>
        <taxon>Mucoromycota</taxon>
        <taxon>Mortierellomycotina</taxon>
        <taxon>Mortierellomycetes</taxon>
        <taxon>Mortierellales</taxon>
        <taxon>Mortierellaceae</taxon>
        <taxon>Dissophora</taxon>
    </lineage>
</organism>
<accession>A0A9P6RAL2</accession>
<keyword evidence="4 7" id="KW-1133">Transmembrane helix</keyword>
<feature type="transmembrane region" description="Helical" evidence="7">
    <location>
        <begin position="351"/>
        <end position="369"/>
    </location>
</feature>
<comment type="caution">
    <text evidence="9">The sequence shown here is derived from an EMBL/GenBank/DDBJ whole genome shotgun (WGS) entry which is preliminary data.</text>
</comment>
<evidence type="ECO:0000256" key="1">
    <source>
        <dbReference type="ARBA" id="ARBA00004141"/>
    </source>
</evidence>
<dbReference type="InterPro" id="IPR020846">
    <property type="entry name" value="MFS_dom"/>
</dbReference>
<feature type="transmembrane region" description="Helical" evidence="7">
    <location>
        <begin position="133"/>
        <end position="153"/>
    </location>
</feature>
<feature type="transmembrane region" description="Helical" evidence="7">
    <location>
        <begin position="35"/>
        <end position="59"/>
    </location>
</feature>
<feature type="transmembrane region" description="Helical" evidence="7">
    <location>
        <begin position="79"/>
        <end position="98"/>
    </location>
</feature>
<feature type="transmembrane region" description="Helical" evidence="7">
    <location>
        <begin position="174"/>
        <end position="201"/>
    </location>
</feature>
<dbReference type="InterPro" id="IPR005829">
    <property type="entry name" value="Sugar_transporter_CS"/>
</dbReference>
<evidence type="ECO:0000256" key="7">
    <source>
        <dbReference type="SAM" id="Phobius"/>
    </source>
</evidence>
<feature type="compositionally biased region" description="Basic and acidic residues" evidence="6">
    <location>
        <begin position="491"/>
        <end position="505"/>
    </location>
</feature>
<comment type="subcellular location">
    <subcellularLocation>
        <location evidence="1">Membrane</location>
        <topology evidence="1">Multi-pass membrane protein</topology>
    </subcellularLocation>
</comment>
<dbReference type="FunFam" id="1.20.1250.20:FF:000140">
    <property type="entry name" value="Putative MFS phospholipid transporter"/>
    <property type="match status" value="1"/>
</dbReference>
<reference evidence="9" key="1">
    <citation type="journal article" date="2020" name="Fungal Divers.">
        <title>Resolving the Mortierellaceae phylogeny through synthesis of multi-gene phylogenetics and phylogenomics.</title>
        <authorList>
            <person name="Vandepol N."/>
            <person name="Liber J."/>
            <person name="Desiro A."/>
            <person name="Na H."/>
            <person name="Kennedy M."/>
            <person name="Barry K."/>
            <person name="Grigoriev I.V."/>
            <person name="Miller A.N."/>
            <person name="O'Donnell K."/>
            <person name="Stajich J.E."/>
            <person name="Bonito G."/>
        </authorList>
    </citation>
    <scope>NUCLEOTIDE SEQUENCE</scope>
    <source>
        <strain evidence="9">REB-010B</strain>
    </source>
</reference>
<dbReference type="PROSITE" id="PS00216">
    <property type="entry name" value="SUGAR_TRANSPORT_1"/>
    <property type="match status" value="1"/>
</dbReference>
<feature type="domain" description="Major facilitator superfamily (MFS) profile" evidence="8">
    <location>
        <begin position="38"/>
        <end position="451"/>
    </location>
</feature>
<dbReference type="AlphaFoldDB" id="A0A9P6RAL2"/>
<evidence type="ECO:0000313" key="9">
    <source>
        <dbReference type="EMBL" id="KAG0314806.1"/>
    </source>
</evidence>
<dbReference type="OrthoDB" id="2261376at2759"/>
<proteinExistence type="predicted"/>
<feature type="transmembrane region" description="Helical" evidence="7">
    <location>
        <begin position="390"/>
        <end position="409"/>
    </location>
</feature>
<dbReference type="GO" id="GO:0005886">
    <property type="term" value="C:plasma membrane"/>
    <property type="evidence" value="ECO:0007669"/>
    <property type="project" value="TreeGrafter"/>
</dbReference>
<feature type="transmembrane region" description="Helical" evidence="7">
    <location>
        <begin position="299"/>
        <end position="317"/>
    </location>
</feature>
<dbReference type="SUPFAM" id="SSF103473">
    <property type="entry name" value="MFS general substrate transporter"/>
    <property type="match status" value="1"/>
</dbReference>
<dbReference type="Proteomes" id="UP000738325">
    <property type="component" value="Unassembled WGS sequence"/>
</dbReference>
<dbReference type="EMBL" id="JAAAIP010000582">
    <property type="protein sequence ID" value="KAG0314806.1"/>
    <property type="molecule type" value="Genomic_DNA"/>
</dbReference>
<evidence type="ECO:0000256" key="6">
    <source>
        <dbReference type="SAM" id="MobiDB-lite"/>
    </source>
</evidence>
<dbReference type="Pfam" id="PF00083">
    <property type="entry name" value="Sugar_tr"/>
    <property type="match status" value="2"/>
</dbReference>
<dbReference type="Gene3D" id="1.20.1250.20">
    <property type="entry name" value="MFS general substrate transporter like domains"/>
    <property type="match status" value="1"/>
</dbReference>
<feature type="transmembrane region" description="Helical" evidence="7">
    <location>
        <begin position="429"/>
        <end position="447"/>
    </location>
</feature>
<dbReference type="PANTHER" id="PTHR23508">
    <property type="entry name" value="CARBOXYLIC ACID TRANSPORTER PROTEIN HOMOLOG"/>
    <property type="match status" value="1"/>
</dbReference>
<protein>
    <submittedName>
        <fullName evidence="9">Plasma membrane permease, mediates uptake of glycerophosphoinositol and glycerophosphocholine</fullName>
    </submittedName>
</protein>